<name>A0A0H5GCK9_YEREN</name>
<dbReference type="PROSITE" id="PS51257">
    <property type="entry name" value="PROKAR_LIPOPROTEIN"/>
    <property type="match status" value="1"/>
</dbReference>
<dbReference type="Proteomes" id="UP000041601">
    <property type="component" value="Unassembled WGS sequence"/>
</dbReference>
<dbReference type="EMBL" id="CPXJ01000010">
    <property type="protein sequence ID" value="CND39909.1"/>
    <property type="molecule type" value="Genomic_DNA"/>
</dbReference>
<keyword evidence="2 6" id="KW-0732">Signal</keyword>
<dbReference type="EMBL" id="CGBR01000008">
    <property type="protein sequence ID" value="CFQ59967.1"/>
    <property type="molecule type" value="Genomic_DNA"/>
</dbReference>
<evidence type="ECO:0000256" key="6">
    <source>
        <dbReference type="SAM" id="SignalP"/>
    </source>
</evidence>
<dbReference type="AlphaFoldDB" id="A0A0H5GCK9"/>
<feature type="chain" id="PRO_5009773553" evidence="6">
    <location>
        <begin position="21"/>
        <end position="157"/>
    </location>
</feature>
<evidence type="ECO:0000313" key="10">
    <source>
        <dbReference type="Proteomes" id="UP000048841"/>
    </source>
</evidence>
<organism evidence="7 10">
    <name type="scientific">Yersinia enterocolitica</name>
    <dbReference type="NCBI Taxonomy" id="630"/>
    <lineage>
        <taxon>Bacteria</taxon>
        <taxon>Pseudomonadati</taxon>
        <taxon>Pseudomonadota</taxon>
        <taxon>Gammaproteobacteria</taxon>
        <taxon>Enterobacterales</taxon>
        <taxon>Yersiniaceae</taxon>
        <taxon>Yersinia</taxon>
    </lineage>
</organism>
<reference evidence="8 9" key="1">
    <citation type="submission" date="2015-03" db="EMBL/GenBank/DDBJ databases">
        <authorList>
            <consortium name="Pathogen Informatics"/>
            <person name="Murphy D."/>
        </authorList>
    </citation>
    <scope>NUCLEOTIDE SEQUENCE [LARGE SCALE GENOMIC DNA]</scope>
    <source>
        <strain evidence="8 9">IP05342</strain>
    </source>
</reference>
<protein>
    <submittedName>
        <fullName evidence="7">Outer membrane lipoprotein</fullName>
    </submittedName>
</protein>
<proteinExistence type="predicted"/>
<dbReference type="GO" id="GO:0009279">
    <property type="term" value="C:cell outer membrane"/>
    <property type="evidence" value="ECO:0007669"/>
    <property type="project" value="UniProtKB-SubCell"/>
</dbReference>
<dbReference type="InterPro" id="IPR051407">
    <property type="entry name" value="Bact_OM_lipoprot/Surf_antigen"/>
</dbReference>
<reference evidence="7 10" key="2">
    <citation type="submission" date="2015-03" db="EMBL/GenBank/DDBJ databases">
        <authorList>
            <person name="Murphy D."/>
        </authorList>
    </citation>
    <scope>NUCLEOTIDE SEQUENCE [LARGE SCALE GENOMIC DNA]</scope>
    <source>
        <strain evidence="7 10">IP26249</strain>
    </source>
</reference>
<dbReference type="PANTHER" id="PTHR35603">
    <property type="match status" value="1"/>
</dbReference>
<gene>
    <name evidence="7" type="primary">pcp2</name>
    <name evidence="7" type="ORF">ERS137941_01568</name>
    <name evidence="8" type="ORF">ERS137959_01069</name>
</gene>
<accession>A0A0H5GCK9</accession>
<keyword evidence="9" id="KW-1185">Reference proteome</keyword>
<evidence type="ECO:0000256" key="5">
    <source>
        <dbReference type="ARBA" id="ARBA00023288"/>
    </source>
</evidence>
<evidence type="ECO:0000256" key="3">
    <source>
        <dbReference type="ARBA" id="ARBA00023136"/>
    </source>
</evidence>
<evidence type="ECO:0000256" key="4">
    <source>
        <dbReference type="ARBA" id="ARBA00023139"/>
    </source>
</evidence>
<keyword evidence="5 7" id="KW-0449">Lipoprotein</keyword>
<dbReference type="PANTHER" id="PTHR35603:SF1">
    <property type="entry name" value="OUTER MEMBRANE LIPOPROTEIN SLYB"/>
    <property type="match status" value="1"/>
</dbReference>
<keyword evidence="4" id="KW-0564">Palmitate</keyword>
<evidence type="ECO:0000313" key="8">
    <source>
        <dbReference type="EMBL" id="CND39909.1"/>
    </source>
</evidence>
<feature type="signal peptide" evidence="6">
    <location>
        <begin position="1"/>
        <end position="20"/>
    </location>
</feature>
<evidence type="ECO:0000256" key="2">
    <source>
        <dbReference type="ARBA" id="ARBA00022729"/>
    </source>
</evidence>
<evidence type="ECO:0000256" key="1">
    <source>
        <dbReference type="ARBA" id="ARBA00004459"/>
    </source>
</evidence>
<evidence type="ECO:0000313" key="9">
    <source>
        <dbReference type="Proteomes" id="UP000041601"/>
    </source>
</evidence>
<comment type="subcellular location">
    <subcellularLocation>
        <location evidence="1">Cell outer membrane</location>
        <topology evidence="1">Lipid-anchor</topology>
    </subcellularLocation>
</comment>
<sequence>MMNKLIIAVALAATVLSGCANNQTASGDTFTASQARQVQTVTYGTVVSARPVTIQGGDKNNVAGAIGGAVVGGFLGNTIGGGRGNSLATAGGVVAGGMAGQGVQSAMNRSEGVQLEIRRDDGSSIVVVQAQGPTRFSAGQRVIIASDRSGTVTVSPR</sequence>
<keyword evidence="3" id="KW-0472">Membrane</keyword>
<evidence type="ECO:0000313" key="7">
    <source>
        <dbReference type="EMBL" id="CFQ59967.1"/>
    </source>
</evidence>
<dbReference type="Proteomes" id="UP000048841">
    <property type="component" value="Unassembled WGS sequence"/>
</dbReference>